<evidence type="ECO:0000259" key="11">
    <source>
        <dbReference type="PROSITE" id="PS51847"/>
    </source>
</evidence>
<evidence type="ECO:0000256" key="1">
    <source>
        <dbReference type="ARBA" id="ARBA00004586"/>
    </source>
</evidence>
<comment type="subcellular location">
    <subcellularLocation>
        <location evidence="1">Endoplasmic reticulum membrane</location>
    </subcellularLocation>
</comment>
<comment type="caution">
    <text evidence="12">The sequence shown here is derived from an EMBL/GenBank/DDBJ whole genome shotgun (WGS) entry which is preliminary data.</text>
</comment>
<feature type="compositionally biased region" description="Polar residues" evidence="9">
    <location>
        <begin position="289"/>
        <end position="303"/>
    </location>
</feature>
<feature type="region of interest" description="Disordered" evidence="9">
    <location>
        <begin position="52"/>
        <end position="75"/>
    </location>
</feature>
<feature type="transmembrane region" description="Helical" evidence="10">
    <location>
        <begin position="441"/>
        <end position="459"/>
    </location>
</feature>
<feature type="region of interest" description="Disordered" evidence="9">
    <location>
        <begin position="1069"/>
        <end position="1109"/>
    </location>
</feature>
<proteinExistence type="predicted"/>
<protein>
    <submittedName>
        <fullName evidence="12">Tabersonine 6,7-epoxidase isoform 2</fullName>
    </submittedName>
</protein>
<dbReference type="PROSITE" id="PS51847">
    <property type="entry name" value="SMP"/>
    <property type="match status" value="1"/>
</dbReference>
<keyword evidence="3 10" id="KW-0812">Transmembrane</keyword>
<evidence type="ECO:0000256" key="10">
    <source>
        <dbReference type="SAM" id="Phobius"/>
    </source>
</evidence>
<feature type="region of interest" description="Disordered" evidence="9">
    <location>
        <begin position="260"/>
        <end position="303"/>
    </location>
</feature>
<dbReference type="KEGG" id="shx:MS3_00002990"/>
<reference evidence="12" key="3">
    <citation type="submission" date="2021-06" db="EMBL/GenBank/DDBJ databases">
        <title>Chromosome-level genome assembly for S. haematobium.</title>
        <authorList>
            <person name="Stroehlein A.J."/>
        </authorList>
    </citation>
    <scope>NUCLEOTIDE SEQUENCE</scope>
</reference>
<reference evidence="12" key="4">
    <citation type="journal article" date="2022" name="PLoS Pathog.">
        <title>Chromosome-level genome of Schistosoma haematobium underpins genome-wide explorations of molecular variation.</title>
        <authorList>
            <person name="Stroehlein A.J."/>
            <person name="Korhonen P.K."/>
            <person name="Lee V.V."/>
            <person name="Ralph S.A."/>
            <person name="Mentink-Kane M."/>
            <person name="You H."/>
            <person name="McManus D.P."/>
            <person name="Tchuente L.T."/>
            <person name="Stothard J.R."/>
            <person name="Kaur P."/>
            <person name="Dudchenko O."/>
            <person name="Aiden E.L."/>
            <person name="Yang B."/>
            <person name="Yang H."/>
            <person name="Emery A.M."/>
            <person name="Webster B.L."/>
            <person name="Brindley P.J."/>
            <person name="Rollinson D."/>
            <person name="Chang B.C.H."/>
            <person name="Gasser R.B."/>
            <person name="Young N.D."/>
        </authorList>
    </citation>
    <scope>NUCLEOTIDE SEQUENCE</scope>
</reference>
<dbReference type="Proteomes" id="UP000471633">
    <property type="component" value="Unassembled WGS sequence"/>
</dbReference>
<dbReference type="GO" id="GO:0006869">
    <property type="term" value="P:lipid transport"/>
    <property type="evidence" value="ECO:0007669"/>
    <property type="project" value="UniProtKB-KW"/>
</dbReference>
<reference evidence="12" key="2">
    <citation type="journal article" date="2019" name="Gigascience">
        <title>High-quality Schistosoma haematobium genome achieved by single-molecule and long-range sequencing.</title>
        <authorList>
            <person name="Stroehlein A.J."/>
            <person name="Korhonen P.K."/>
            <person name="Chong T.M."/>
            <person name="Lim Y.L."/>
            <person name="Chan K.G."/>
            <person name="Webster B."/>
            <person name="Rollinson D."/>
            <person name="Brindley P.J."/>
            <person name="Gasser R.B."/>
            <person name="Young N.D."/>
        </authorList>
    </citation>
    <scope>NUCLEOTIDE SEQUENCE</scope>
</reference>
<keyword evidence="7" id="KW-0446">Lipid-binding</keyword>
<gene>
    <name evidence="12" type="primary">TEX2</name>
    <name evidence="12" type="ORF">MS3_00002990</name>
</gene>
<keyword evidence="5 10" id="KW-1133">Transmembrane helix</keyword>
<keyword evidence="13" id="KW-1185">Reference proteome</keyword>
<dbReference type="PANTHER" id="PTHR13466">
    <property type="entry name" value="TEX2 PROTEIN-RELATED"/>
    <property type="match status" value="1"/>
</dbReference>
<dbReference type="RefSeq" id="XP_051070685.1">
    <property type="nucleotide sequence ID" value="XM_051210670.1"/>
</dbReference>
<dbReference type="GeneID" id="75577044"/>
<dbReference type="AlphaFoldDB" id="A0A922S1Z8"/>
<keyword evidence="8 10" id="KW-0472">Membrane</keyword>
<organism evidence="12 13">
    <name type="scientific">Schistosoma haematobium</name>
    <name type="common">Blood fluke</name>
    <dbReference type="NCBI Taxonomy" id="6185"/>
    <lineage>
        <taxon>Eukaryota</taxon>
        <taxon>Metazoa</taxon>
        <taxon>Spiralia</taxon>
        <taxon>Lophotrochozoa</taxon>
        <taxon>Platyhelminthes</taxon>
        <taxon>Trematoda</taxon>
        <taxon>Digenea</taxon>
        <taxon>Strigeidida</taxon>
        <taxon>Schistosomatoidea</taxon>
        <taxon>Schistosomatidae</taxon>
        <taxon>Schistosoma</taxon>
    </lineage>
</organism>
<feature type="compositionally biased region" description="Polar residues" evidence="9">
    <location>
        <begin position="52"/>
        <end position="66"/>
    </location>
</feature>
<dbReference type="GO" id="GO:0008289">
    <property type="term" value="F:lipid binding"/>
    <property type="evidence" value="ECO:0007669"/>
    <property type="project" value="UniProtKB-KW"/>
</dbReference>
<dbReference type="Pfam" id="PF10296">
    <property type="entry name" value="MMM1"/>
    <property type="match status" value="1"/>
</dbReference>
<feature type="transmembrane region" description="Helical" evidence="10">
    <location>
        <begin position="418"/>
        <end position="435"/>
    </location>
</feature>
<evidence type="ECO:0000256" key="2">
    <source>
        <dbReference type="ARBA" id="ARBA00022448"/>
    </source>
</evidence>
<feature type="compositionally biased region" description="Polar residues" evidence="9">
    <location>
        <begin position="1089"/>
        <end position="1098"/>
    </location>
</feature>
<dbReference type="CTD" id="55852"/>
<evidence type="ECO:0000256" key="5">
    <source>
        <dbReference type="ARBA" id="ARBA00022989"/>
    </source>
</evidence>
<feature type="domain" description="SMP-LTD" evidence="11">
    <location>
        <begin position="925"/>
        <end position="1270"/>
    </location>
</feature>
<dbReference type="InterPro" id="IPR019411">
    <property type="entry name" value="MMM1_dom"/>
</dbReference>
<reference evidence="12" key="1">
    <citation type="journal article" date="2012" name="Nat. Genet.">
        <title>Whole-genome sequence of Schistosoma haematobium.</title>
        <authorList>
            <person name="Young N.D."/>
            <person name="Jex A.R."/>
            <person name="Li B."/>
            <person name="Liu S."/>
            <person name="Yang L."/>
            <person name="Xiong Z."/>
            <person name="Li Y."/>
            <person name="Cantacessi C."/>
            <person name="Hall R.S."/>
            <person name="Xu X."/>
            <person name="Chen F."/>
            <person name="Wu X."/>
            <person name="Zerlotini A."/>
            <person name="Oliveira G."/>
            <person name="Hofmann A."/>
            <person name="Zhang G."/>
            <person name="Fang X."/>
            <person name="Kang Y."/>
            <person name="Campbell B.E."/>
            <person name="Loukas A."/>
            <person name="Ranganathan S."/>
            <person name="Rollinson D."/>
            <person name="Rinaldi G."/>
            <person name="Brindley P.J."/>
            <person name="Yang H."/>
            <person name="Wang J."/>
            <person name="Wang J."/>
            <person name="Gasser R.B."/>
        </authorList>
    </citation>
    <scope>NUCLEOTIDE SEQUENCE</scope>
</reference>
<dbReference type="CDD" id="cd21675">
    <property type="entry name" value="SMP_TEX2"/>
    <property type="match status" value="1"/>
</dbReference>
<dbReference type="GO" id="GO:0005789">
    <property type="term" value="C:endoplasmic reticulum membrane"/>
    <property type="evidence" value="ECO:0007669"/>
    <property type="project" value="UniProtKB-SubCell"/>
</dbReference>
<accession>A0A922S1Z8</accession>
<evidence type="ECO:0000256" key="9">
    <source>
        <dbReference type="SAM" id="MobiDB-lite"/>
    </source>
</evidence>
<dbReference type="InterPro" id="IPR031468">
    <property type="entry name" value="SMP_LBD"/>
</dbReference>
<name>A0A922S1Z8_SCHHA</name>
<evidence type="ECO:0000256" key="3">
    <source>
        <dbReference type="ARBA" id="ARBA00022692"/>
    </source>
</evidence>
<evidence type="ECO:0000256" key="6">
    <source>
        <dbReference type="ARBA" id="ARBA00023055"/>
    </source>
</evidence>
<evidence type="ECO:0000313" key="13">
    <source>
        <dbReference type="Proteomes" id="UP000471633"/>
    </source>
</evidence>
<evidence type="ECO:0000256" key="4">
    <source>
        <dbReference type="ARBA" id="ARBA00022824"/>
    </source>
</evidence>
<keyword evidence="6" id="KW-0445">Lipid transport</keyword>
<feature type="compositionally biased region" description="Acidic residues" evidence="9">
    <location>
        <begin position="1070"/>
        <end position="1086"/>
    </location>
</feature>
<keyword evidence="2" id="KW-0813">Transport</keyword>
<dbReference type="EMBL" id="AMPZ03000002">
    <property type="protein sequence ID" value="KAH9590225.1"/>
    <property type="molecule type" value="Genomic_DNA"/>
</dbReference>
<keyword evidence="4" id="KW-0256">Endoplasmic reticulum</keyword>
<evidence type="ECO:0000313" key="12">
    <source>
        <dbReference type="EMBL" id="KAH9590225.1"/>
    </source>
</evidence>
<sequence>MSAKKPKLPGLNIRGSSSRHDWDSVGTIKFFTDKDGDISGLDEAMRTISMGTRQSGEANVHSPSSHTSDKDSTSYTGYIDEFSGQNKLDVEIAVEATSISESISPTDLTDSTESAKETHGYMNESSFSQQTNESLGVFSFNNDLNTNSNVLPNSIDVFRTNDRHNSLDLDDSKDISSSAGSHVVHSLKSNVDGNSLKTVLLDEDLNVHLHSNVLPNLTPDCTTTTTPSTILVNPSRINTLSFNTSSNPVNSVMGNQHDTHVPTSNDSIKPPINVNIDKTRNVSDPTPPCLSSSKLKMNSSPPTSTLAIDSNDQIFNKVTEPTCIPISTPNTRNSASISRAPLLHSSPSPITNTLSENPQIRQRNVTTITTATTTTTTTTTTTNTTITIDSNIIPGATGSKVLRSKSHRLSVVKKSHPWMRYTFCSLTVFLIYWLFNGFLLGLTVGCLLTYTFITVYNYLHSRTNYSNQILCPISGLPLDYLCCSLHYRQEQEGQYQGSQWWPIYSPAMPNLTSILTNNANSTNKCMQLRNLPNFTVPNMLEEDVSKSTISGPLGNSLGFKYDNNGRPVYKGWLNEIIHYDPETHHIGKTFSVFLTLDGTQLRLQRPEHNITRRSLWNDEIPSTTTMRFKQQHIYDLTNATVTLLPCGLVGKRLWSRKYPICITVYTEGRFKRKNERLDSLPSSTSFPNIILSTSCNIAVNESSDLTMDTSIPSAGDMEFPDDTSINVLQTSSKSNMKNLYLFGRTCREKETWYRRLKAASLGTPLIWTPQMAVQHYLLASDINNSNNNVGLPDYLSGTATTASNIISNHNDSTLSDDESQPDGNTLSNLITCSDSAASIANTDVVTTITTTISSNNSNSTPTGLSSTTNTNSTYSSSINLSNYGASIPGNREPVYVSYVRYMAKFMPANWLVRSAQALKLNVNQINCDTNMIWLNALIGRLLWDFLREPYWLEKIKNKIQAKLKKIHLPNFINELTVVDIDLGSEIPVLRRIGCPYLDAHGLWIEVDVGYAGGFSFALETSVNLMRWNQKLREEKDITYSSDNFAQNSLSNESLPKVHSRSITKMAAYLSDEEDSADSTTDSELDETTNISQNSSPINSLRPGRNLPSTGLIIGGMKSGDNERVNPEDNRSFNRLSPISPNRPVNLQPVLPSRRRIIRIVDRITKSSYFQRAVDTKLVQRGMERLSNTPIVLQVEIQMLSGTLLVNIPPPPSDRLWYGFRPVPNIRLKARPRVGEKVVTMSRILEWIEKKMILEFQHLVVLPNMDDLKVGLLLSDATSAT</sequence>
<evidence type="ECO:0000256" key="8">
    <source>
        <dbReference type="ARBA" id="ARBA00023136"/>
    </source>
</evidence>
<evidence type="ECO:0000256" key="7">
    <source>
        <dbReference type="ARBA" id="ARBA00023121"/>
    </source>
</evidence>
<dbReference type="PANTHER" id="PTHR13466:SF0">
    <property type="entry name" value="SMP-LTD DOMAIN-CONTAINING PROTEIN"/>
    <property type="match status" value="1"/>
</dbReference>